<name>J5RFL5_TRIAS</name>
<dbReference type="GO" id="GO:0016832">
    <property type="term" value="F:aldehyde-lyase activity"/>
    <property type="evidence" value="ECO:0007669"/>
    <property type="project" value="InterPro"/>
</dbReference>
<evidence type="ECO:0000256" key="1">
    <source>
        <dbReference type="ARBA" id="ARBA00001964"/>
    </source>
</evidence>
<protein>
    <submittedName>
        <fullName evidence="8">Phosphoketolase</fullName>
    </submittedName>
</protein>
<gene>
    <name evidence="8" type="ORF">A1Q1_04594</name>
</gene>
<dbReference type="AlphaFoldDB" id="J5RFL5"/>
<dbReference type="EMBL" id="ALBS01000027">
    <property type="protein sequence ID" value="EJT52383.1"/>
    <property type="molecule type" value="Genomic_DNA"/>
</dbReference>
<dbReference type="Proteomes" id="UP000002748">
    <property type="component" value="Unassembled WGS sequence"/>
</dbReference>
<dbReference type="GO" id="GO:0005975">
    <property type="term" value="P:carbohydrate metabolic process"/>
    <property type="evidence" value="ECO:0007669"/>
    <property type="project" value="InterPro"/>
</dbReference>
<evidence type="ECO:0000313" key="9">
    <source>
        <dbReference type="Proteomes" id="UP000002748"/>
    </source>
</evidence>
<dbReference type="GeneID" id="25988107"/>
<dbReference type="InterPro" id="IPR018969">
    <property type="entry name" value="Xul5P/Fru6P_PKetolase_C"/>
</dbReference>
<dbReference type="RefSeq" id="XP_014183502.1">
    <property type="nucleotide sequence ID" value="XM_014328027.1"/>
</dbReference>
<dbReference type="Gene3D" id="3.40.50.920">
    <property type="match status" value="1"/>
</dbReference>
<comment type="caution">
    <text evidence="8">The sequence shown here is derived from an EMBL/GenBank/DDBJ whole genome shotgun (WGS) entry which is preliminary data.</text>
</comment>
<dbReference type="PANTHER" id="PTHR31273:SF1">
    <property type="entry name" value="PHOSPHOKETOLASE-RELATED"/>
    <property type="match status" value="1"/>
</dbReference>
<dbReference type="SUPFAM" id="SSF52518">
    <property type="entry name" value="Thiamin diphosphate-binding fold (THDP-binding)"/>
    <property type="match status" value="2"/>
</dbReference>
<dbReference type="InterPro" id="IPR019789">
    <property type="entry name" value="Xul5P/Fru6P_PKetolase_ThDP_BS"/>
</dbReference>
<dbReference type="PROSITE" id="PS60003">
    <property type="entry name" value="PHOSPHOKETOLASE_2"/>
    <property type="match status" value="1"/>
</dbReference>
<dbReference type="SUPFAM" id="SSF52922">
    <property type="entry name" value="TK C-terminal domain-like"/>
    <property type="match status" value="1"/>
</dbReference>
<comment type="cofactor">
    <cofactor evidence="1">
        <name>thiamine diphosphate</name>
        <dbReference type="ChEBI" id="CHEBI:58937"/>
    </cofactor>
</comment>
<evidence type="ECO:0000256" key="3">
    <source>
        <dbReference type="ARBA" id="ARBA00023052"/>
    </source>
</evidence>
<evidence type="ECO:0000256" key="4">
    <source>
        <dbReference type="ARBA" id="ARBA00023239"/>
    </source>
</evidence>
<dbReference type="Gene3D" id="3.40.50.970">
    <property type="match status" value="2"/>
</dbReference>
<keyword evidence="3" id="KW-0786">Thiamine pyrophosphate</keyword>
<dbReference type="Pfam" id="PF09363">
    <property type="entry name" value="XFP_C"/>
    <property type="match status" value="1"/>
</dbReference>
<dbReference type="Pfam" id="PF09364">
    <property type="entry name" value="XFP_N"/>
    <property type="match status" value="1"/>
</dbReference>
<evidence type="ECO:0000256" key="2">
    <source>
        <dbReference type="ARBA" id="ARBA00005623"/>
    </source>
</evidence>
<feature type="domain" description="Xylulose 5-phosphate/Fructose 6-phosphate phosphoketolase N-terminal" evidence="7">
    <location>
        <begin position="50"/>
        <end position="427"/>
    </location>
</feature>
<dbReference type="PIRSF" id="PIRSF017245">
    <property type="entry name" value="Phosphoketolase"/>
    <property type="match status" value="1"/>
</dbReference>
<organism evidence="8 9">
    <name type="scientific">Trichosporon asahii var. asahii (strain ATCC 90039 / CBS 2479 / JCM 2466 / KCTC 7840 / NBRC 103889/ NCYC 2677 / UAMH 7654)</name>
    <name type="common">Yeast</name>
    <dbReference type="NCBI Taxonomy" id="1186058"/>
    <lineage>
        <taxon>Eukaryota</taxon>
        <taxon>Fungi</taxon>
        <taxon>Dikarya</taxon>
        <taxon>Basidiomycota</taxon>
        <taxon>Agaricomycotina</taxon>
        <taxon>Tremellomycetes</taxon>
        <taxon>Trichosporonales</taxon>
        <taxon>Trichosporonaceae</taxon>
        <taxon>Trichosporon</taxon>
    </lineage>
</organism>
<accession>J5RFL5</accession>
<dbReference type="InterPro" id="IPR005593">
    <property type="entry name" value="Xul5P/Fru6P_PKetolase"/>
</dbReference>
<dbReference type="OrthoDB" id="2532903at2759"/>
<evidence type="ECO:0000256" key="5">
    <source>
        <dbReference type="SAM" id="MobiDB-lite"/>
    </source>
</evidence>
<evidence type="ECO:0000259" key="7">
    <source>
        <dbReference type="Pfam" id="PF09364"/>
    </source>
</evidence>
<dbReference type="KEGG" id="tasa:A1Q1_04594"/>
<dbReference type="InterPro" id="IPR009014">
    <property type="entry name" value="Transketo_C/PFOR_II"/>
</dbReference>
<dbReference type="InterPro" id="IPR019790">
    <property type="entry name" value="Xul5P/Fru6P_PKetolase_CS"/>
</dbReference>
<dbReference type="PROSITE" id="PS60002">
    <property type="entry name" value="PHOSPHOKETOLASE_1"/>
    <property type="match status" value="1"/>
</dbReference>
<keyword evidence="4" id="KW-0456">Lyase</keyword>
<dbReference type="InterPro" id="IPR018970">
    <property type="entry name" value="Xul5P/Fru6P_PKetolase_N"/>
</dbReference>
<dbReference type="VEuPathDB" id="FungiDB:A1Q1_04594"/>
<evidence type="ECO:0000313" key="8">
    <source>
        <dbReference type="EMBL" id="EJT52383.1"/>
    </source>
</evidence>
<dbReference type="HOGENOM" id="CLU_013954_2_0_1"/>
<proteinExistence type="inferred from homology"/>
<dbReference type="PANTHER" id="PTHR31273">
    <property type="entry name" value="PHOSPHOKETOLASE-RELATED"/>
    <property type="match status" value="1"/>
</dbReference>
<dbReference type="Pfam" id="PF03894">
    <property type="entry name" value="XFP"/>
    <property type="match status" value="1"/>
</dbReference>
<reference evidence="8 9" key="1">
    <citation type="journal article" date="2012" name="Eukaryot. Cell">
        <title>Draft genome sequence of CBS 2479, the standard type strain of Trichosporon asahii.</title>
        <authorList>
            <person name="Yang R.Y."/>
            <person name="Li H.T."/>
            <person name="Zhu H."/>
            <person name="Zhou G.P."/>
            <person name="Wang M."/>
            <person name="Wang L."/>
        </authorList>
    </citation>
    <scope>NUCLEOTIDE SEQUENCE [LARGE SCALE GENOMIC DNA]</scope>
    <source>
        <strain evidence="9">ATCC 90039 / CBS 2479 / JCM 2466 / KCTC 7840 / NCYC 2677 / UAMH 7654</strain>
    </source>
</reference>
<dbReference type="InterPro" id="IPR029061">
    <property type="entry name" value="THDP-binding"/>
</dbReference>
<evidence type="ECO:0000259" key="6">
    <source>
        <dbReference type="Pfam" id="PF09363"/>
    </source>
</evidence>
<feature type="compositionally biased region" description="Polar residues" evidence="5">
    <location>
        <begin position="10"/>
        <end position="22"/>
    </location>
</feature>
<sequence length="850" mass="94752">MAATTGLADSATSKFDSTTPPKDSQLDPSLVGQLLVNLDKEVEALKGNKEIDLEGIMTFQRAANYLSCAQIFLRSDALLQRDLTQDDIKRRLLGHWGTCPGLNFVYAHATALLAELERDGEKPEWLFVTGPGHGAPAVLSSLFLEGTWEHFYPDYPATAGGLEKFVKAFSFPGGFPSHVNAETPGAIHEGGELGYALAVSFGSVMDRPDQITVAVIGDGESETGPTAGAWHAHKYLDPKESGAVLPILHANGYKIGERTIPGTMDNYELAALYTGYGYQVRIVEYPGYHEKHKTDHEDDVTINANMAASIRWALGEIRKIQKDARSGKPQTKPRWPLIILRSPKGWSGPKELNGHPIEGSWRAHQVPLPKAATDKKEFNMLVDWLKSYKPEELFHPDADILIDEKVTRILPKAVRSRMGMNKYAYDGFEPLKTPDWRKYLKEQGTEQSNMRAIGDYLVDVVRDNPHSFRIFSPDEITSNKLDACMSITHRDFQWDPETANNGGRITEMLSEHTLQGFLQGYTLTGRHGLFPSYEAFLGIVTTMIEQYTKFIKMALETRWRRPVAGLTYIETSTLWRQEHNGYSHQNPGLICNFITLPRNLARIYFPPDANCSVSTVDHCLRSQNFINLVVGSKNPSYNFLSPEDAAKHCVAGISCWKQYSTDDGMDPDVVLVGIGVEVTFEVIAAAIILRNAGVRVRVLNVNDLFVLGHQGGPNDHPHALSEEAFNALFTPDKPVVINFHGYPASVAGLLFGRPSHVGRSRFHIHGYEEQGSTTTPWSMLRLNHASRYNVADSAMEALEGYDPDCKAALNGPPLQHEWRHILAKHKDYVETYGEDPEWCAKLPELENQDS</sequence>
<feature type="region of interest" description="Disordered" evidence="5">
    <location>
        <begin position="1"/>
        <end position="27"/>
    </location>
</feature>
<comment type="similarity">
    <text evidence="2">Belongs to the XFP family.</text>
</comment>
<feature type="domain" description="Xylulose 5-phosphate/Fructose 6-phosphate phosphoketolase C-terminal" evidence="6">
    <location>
        <begin position="633"/>
        <end position="841"/>
    </location>
</feature>